<name>A2E9D0_TRIV3</name>
<feature type="compositionally biased region" description="Low complexity" evidence="4">
    <location>
        <begin position="339"/>
        <end position="384"/>
    </location>
</feature>
<dbReference type="PANTHER" id="PTHR24113">
    <property type="entry name" value="RAN GTPASE-ACTIVATING PROTEIN 1"/>
    <property type="match status" value="1"/>
</dbReference>
<dbReference type="OrthoDB" id="341587at2759"/>
<dbReference type="GO" id="GO:0005096">
    <property type="term" value="F:GTPase activator activity"/>
    <property type="evidence" value="ECO:0000318"/>
    <property type="project" value="GO_Central"/>
</dbReference>
<dbReference type="GO" id="GO:0031267">
    <property type="term" value="F:small GTPase binding"/>
    <property type="evidence" value="ECO:0000318"/>
    <property type="project" value="GO_Central"/>
</dbReference>
<dbReference type="GO" id="GO:0048471">
    <property type="term" value="C:perinuclear region of cytoplasm"/>
    <property type="evidence" value="ECO:0000318"/>
    <property type="project" value="GO_Central"/>
</dbReference>
<evidence type="ECO:0000256" key="3">
    <source>
        <dbReference type="ARBA" id="ARBA00022737"/>
    </source>
</evidence>
<dbReference type="AlphaFoldDB" id="A2E9D0"/>
<dbReference type="InterPro" id="IPR027038">
    <property type="entry name" value="RanGap"/>
</dbReference>
<evidence type="ECO:0000256" key="1">
    <source>
        <dbReference type="ARBA" id="ARBA00022468"/>
    </source>
</evidence>
<evidence type="ECO:0000313" key="5">
    <source>
        <dbReference type="EMBL" id="EAY10694.1"/>
    </source>
</evidence>
<dbReference type="GO" id="GO:0005829">
    <property type="term" value="C:cytosol"/>
    <property type="evidence" value="ECO:0000318"/>
    <property type="project" value="GO_Central"/>
</dbReference>
<dbReference type="GO" id="GO:0051168">
    <property type="term" value="P:nuclear export"/>
    <property type="evidence" value="ECO:0000318"/>
    <property type="project" value="GO_Central"/>
</dbReference>
<dbReference type="RefSeq" id="XP_001322917.1">
    <property type="nucleotide sequence ID" value="XM_001322882.1"/>
</dbReference>
<dbReference type="Pfam" id="PF13516">
    <property type="entry name" value="LRR_6"/>
    <property type="match status" value="3"/>
</dbReference>
<dbReference type="VEuPathDB" id="TrichDB:TVAG_364170"/>
<feature type="region of interest" description="Disordered" evidence="4">
    <location>
        <begin position="319"/>
        <end position="400"/>
    </location>
</feature>
<evidence type="ECO:0008006" key="7">
    <source>
        <dbReference type="Google" id="ProtNLM"/>
    </source>
</evidence>
<dbReference type="InterPro" id="IPR001611">
    <property type="entry name" value="Leu-rich_rpt"/>
</dbReference>
<dbReference type="GO" id="GO:0005634">
    <property type="term" value="C:nucleus"/>
    <property type="evidence" value="ECO:0000318"/>
    <property type="project" value="GO_Central"/>
</dbReference>
<evidence type="ECO:0000256" key="4">
    <source>
        <dbReference type="SAM" id="MobiDB-lite"/>
    </source>
</evidence>
<dbReference type="SUPFAM" id="SSF52047">
    <property type="entry name" value="RNI-like"/>
    <property type="match status" value="1"/>
</dbReference>
<evidence type="ECO:0000313" key="6">
    <source>
        <dbReference type="Proteomes" id="UP000001542"/>
    </source>
</evidence>
<proteinExistence type="predicted"/>
<keyword evidence="1" id="KW-0343">GTPase activation</keyword>
<dbReference type="InterPro" id="IPR032675">
    <property type="entry name" value="LRR_dom_sf"/>
</dbReference>
<dbReference type="Gene3D" id="3.80.10.10">
    <property type="entry name" value="Ribonuclease Inhibitor"/>
    <property type="match status" value="1"/>
</dbReference>
<dbReference type="InParanoid" id="A2E9D0"/>
<dbReference type="PANTHER" id="PTHR24113:SF12">
    <property type="entry name" value="RAN GTPASE-ACTIVATING PROTEIN 1"/>
    <property type="match status" value="1"/>
</dbReference>
<keyword evidence="3" id="KW-0677">Repeat</keyword>
<reference evidence="5" key="1">
    <citation type="submission" date="2006-10" db="EMBL/GenBank/DDBJ databases">
        <authorList>
            <person name="Amadeo P."/>
            <person name="Zhao Q."/>
            <person name="Wortman J."/>
            <person name="Fraser-Liggett C."/>
            <person name="Carlton J."/>
        </authorList>
    </citation>
    <scope>NUCLEOTIDE SEQUENCE</scope>
    <source>
        <strain evidence="5">G3</strain>
    </source>
</reference>
<dbReference type="Proteomes" id="UP000001542">
    <property type="component" value="Unassembled WGS sequence"/>
</dbReference>
<dbReference type="SMR" id="A2E9D0"/>
<dbReference type="STRING" id="5722.A2E9D0"/>
<accession>A2E9D0</accession>
<keyword evidence="6" id="KW-1185">Reference proteome</keyword>
<dbReference type="VEuPathDB" id="TrichDB:TVAGG3_0000650"/>
<dbReference type="EMBL" id="DS113333">
    <property type="protein sequence ID" value="EAY10694.1"/>
    <property type="molecule type" value="Genomic_DNA"/>
</dbReference>
<reference evidence="5" key="2">
    <citation type="journal article" date="2007" name="Science">
        <title>Draft genome sequence of the sexually transmitted pathogen Trichomonas vaginalis.</title>
        <authorList>
            <person name="Carlton J.M."/>
            <person name="Hirt R.P."/>
            <person name="Silva J.C."/>
            <person name="Delcher A.L."/>
            <person name="Schatz M."/>
            <person name="Zhao Q."/>
            <person name="Wortman J.R."/>
            <person name="Bidwell S.L."/>
            <person name="Alsmark U.C.M."/>
            <person name="Besteiro S."/>
            <person name="Sicheritz-Ponten T."/>
            <person name="Noel C.J."/>
            <person name="Dacks J.B."/>
            <person name="Foster P.G."/>
            <person name="Simillion C."/>
            <person name="Van de Peer Y."/>
            <person name="Miranda-Saavedra D."/>
            <person name="Barton G.J."/>
            <person name="Westrop G.D."/>
            <person name="Mueller S."/>
            <person name="Dessi D."/>
            <person name="Fiori P.L."/>
            <person name="Ren Q."/>
            <person name="Paulsen I."/>
            <person name="Zhang H."/>
            <person name="Bastida-Corcuera F.D."/>
            <person name="Simoes-Barbosa A."/>
            <person name="Brown M.T."/>
            <person name="Hayes R.D."/>
            <person name="Mukherjee M."/>
            <person name="Okumura C.Y."/>
            <person name="Schneider R."/>
            <person name="Smith A.J."/>
            <person name="Vanacova S."/>
            <person name="Villalvazo M."/>
            <person name="Haas B.J."/>
            <person name="Pertea M."/>
            <person name="Feldblyum T.V."/>
            <person name="Utterback T.R."/>
            <person name="Shu C.L."/>
            <person name="Osoegawa K."/>
            <person name="de Jong P.J."/>
            <person name="Hrdy I."/>
            <person name="Horvathova L."/>
            <person name="Zubacova Z."/>
            <person name="Dolezal P."/>
            <person name="Malik S.B."/>
            <person name="Logsdon J.M. Jr."/>
            <person name="Henze K."/>
            <person name="Gupta A."/>
            <person name="Wang C.C."/>
            <person name="Dunne R.L."/>
            <person name="Upcroft J.A."/>
            <person name="Upcroft P."/>
            <person name="White O."/>
            <person name="Salzberg S.L."/>
            <person name="Tang P."/>
            <person name="Chiu C.-H."/>
            <person name="Lee Y.-S."/>
            <person name="Embley T.M."/>
            <person name="Coombs G.H."/>
            <person name="Mottram J.C."/>
            <person name="Tachezy J."/>
            <person name="Fraser-Liggett C.M."/>
            <person name="Johnson P.J."/>
        </authorList>
    </citation>
    <scope>NUCLEOTIDE SEQUENCE [LARGE SCALE GENOMIC DNA]</scope>
    <source>
        <strain evidence="5">G3</strain>
    </source>
</reference>
<organism evidence="5 6">
    <name type="scientific">Trichomonas vaginalis (strain ATCC PRA-98 / G3)</name>
    <dbReference type="NCBI Taxonomy" id="412133"/>
    <lineage>
        <taxon>Eukaryota</taxon>
        <taxon>Metamonada</taxon>
        <taxon>Parabasalia</taxon>
        <taxon>Trichomonadida</taxon>
        <taxon>Trichomonadidae</taxon>
        <taxon>Trichomonas</taxon>
    </lineage>
</organism>
<feature type="compositionally biased region" description="Polar residues" evidence="4">
    <location>
        <begin position="327"/>
        <end position="338"/>
    </location>
</feature>
<evidence type="ECO:0000256" key="2">
    <source>
        <dbReference type="ARBA" id="ARBA00022614"/>
    </source>
</evidence>
<sequence length="400" mass="44126">MPKKAKKPRPKKPWQKLLDFVELYKAQCVLFDVPKIDEVEELYNPIIEKKGKKIPQIIQFADMKIQPIQLRPLIEAYKKSEFRVKIFSLLNTETGDEGLHVLEHIFDEPMEVVGFAYHANKTGPSGCRALARGFVRSKFLSILELDFNPTIGDEGIAGLTYYGHCPTLSRLSLKFCDIGDAGATFLGRWIADGNCKIKELYLNGNKIGPIGAIAFAEELGRNNSLNRVELNDNVFGYSLDAMNALHDGIASCPTLQYVSLLNNFEVPEGIPEKFCELVQSKPLGECVLTVKMDTFFFQNMKAYSLTNKRKMVKEAKRLAREARKNKGTSTAPPTQPEGTTAPASANATQPTTQTPSQQPTEAPSGSTSARPTSPAPSSSLSTRAQLGTPNLQEAEEGPKN</sequence>
<protein>
    <recommendedName>
        <fullName evidence="7">Leucine Rich Repeat family protein</fullName>
    </recommendedName>
</protein>
<keyword evidence="2" id="KW-0433">Leucine-rich repeat</keyword>
<dbReference type="KEGG" id="tva:4768629"/>
<gene>
    <name evidence="5" type="ORF">TVAG_364170</name>
</gene>
<dbReference type="SMART" id="SM00368">
    <property type="entry name" value="LRR_RI"/>
    <property type="match status" value="2"/>
</dbReference>